<evidence type="ECO:0000313" key="1">
    <source>
        <dbReference type="EMBL" id="PKK68804.1"/>
    </source>
</evidence>
<accession>A0A2N1N4K3</accession>
<dbReference type="Gene3D" id="3.30.420.10">
    <property type="entry name" value="Ribonuclease H-like superfamily/Ribonuclease H"/>
    <property type="match status" value="1"/>
</dbReference>
<organism evidence="1 2">
    <name type="scientific">Rhizophagus irregularis</name>
    <dbReference type="NCBI Taxonomy" id="588596"/>
    <lineage>
        <taxon>Eukaryota</taxon>
        <taxon>Fungi</taxon>
        <taxon>Fungi incertae sedis</taxon>
        <taxon>Mucoromycota</taxon>
        <taxon>Glomeromycotina</taxon>
        <taxon>Glomeromycetes</taxon>
        <taxon>Glomerales</taxon>
        <taxon>Glomeraceae</taxon>
        <taxon>Rhizophagus</taxon>
    </lineage>
</organism>
<evidence type="ECO:0000313" key="2">
    <source>
        <dbReference type="Proteomes" id="UP000233469"/>
    </source>
</evidence>
<name>A0A2N1N4K3_9GLOM</name>
<reference evidence="1 2" key="2">
    <citation type="submission" date="2017-10" db="EMBL/GenBank/DDBJ databases">
        <title>Extensive intraspecific genome diversity in a model arbuscular mycorrhizal fungus.</title>
        <authorList>
            <person name="Chen E.C.H."/>
            <person name="Morin E."/>
            <person name="Baudet D."/>
            <person name="Noel J."/>
            <person name="Ndikumana S."/>
            <person name="Charron P."/>
            <person name="St-Onge C."/>
            <person name="Giorgi J."/>
            <person name="Grigoriev I.V."/>
            <person name="Roux C."/>
            <person name="Martin F.M."/>
            <person name="Corradi N."/>
        </authorList>
    </citation>
    <scope>NUCLEOTIDE SEQUENCE [LARGE SCALE GENOMIC DNA]</scope>
    <source>
        <strain evidence="1 2">C2</strain>
    </source>
</reference>
<gene>
    <name evidence="1" type="ORF">RhiirC2_781785</name>
</gene>
<dbReference type="GO" id="GO:0003676">
    <property type="term" value="F:nucleic acid binding"/>
    <property type="evidence" value="ECO:0007669"/>
    <property type="project" value="InterPro"/>
</dbReference>
<proteinExistence type="predicted"/>
<dbReference type="AlphaFoldDB" id="A0A2N1N4K3"/>
<reference evidence="1 2" key="1">
    <citation type="submission" date="2016-04" db="EMBL/GenBank/DDBJ databases">
        <title>Genome analyses suggest a sexual origin of heterokaryosis in a supposedly ancient asexual fungus.</title>
        <authorList>
            <person name="Ropars J."/>
            <person name="Sedzielewska K."/>
            <person name="Noel J."/>
            <person name="Charron P."/>
            <person name="Farinelli L."/>
            <person name="Marton T."/>
            <person name="Kruger M."/>
            <person name="Pelin A."/>
            <person name="Brachmann A."/>
            <person name="Corradi N."/>
        </authorList>
    </citation>
    <scope>NUCLEOTIDE SEQUENCE [LARGE SCALE GENOMIC DNA]</scope>
    <source>
        <strain evidence="1 2">C2</strain>
    </source>
</reference>
<comment type="caution">
    <text evidence="1">The sequence shown here is derived from an EMBL/GenBank/DDBJ whole genome shotgun (WGS) entry which is preliminary data.</text>
</comment>
<protein>
    <submittedName>
        <fullName evidence="1">Transposable element Tc1 transposase</fullName>
    </submittedName>
</protein>
<dbReference type="Proteomes" id="UP000233469">
    <property type="component" value="Unassembled WGS sequence"/>
</dbReference>
<dbReference type="EMBL" id="LLXL01000800">
    <property type="protein sequence ID" value="PKK68804.1"/>
    <property type="molecule type" value="Genomic_DNA"/>
</dbReference>
<dbReference type="InterPro" id="IPR036397">
    <property type="entry name" value="RNaseH_sf"/>
</dbReference>
<sequence>MKMEKWVKIRQRDSQPSSVSQLEQWVKEEWDAVPADYYRNLIKSMPRRIQAVIAAKGGPTKY</sequence>